<dbReference type="InterPro" id="IPR010721">
    <property type="entry name" value="UstE-like"/>
</dbReference>
<feature type="transmembrane region" description="Helical" evidence="1">
    <location>
        <begin position="12"/>
        <end position="32"/>
    </location>
</feature>
<protein>
    <recommendedName>
        <fullName evidence="4">Steroid 5-alpha reductase C-terminal domain-containing protein</fullName>
    </recommendedName>
</protein>
<feature type="transmembrane region" description="Helical" evidence="1">
    <location>
        <begin position="208"/>
        <end position="231"/>
    </location>
</feature>
<dbReference type="GO" id="GO:0016020">
    <property type="term" value="C:membrane"/>
    <property type="evidence" value="ECO:0007669"/>
    <property type="project" value="TreeGrafter"/>
</dbReference>
<dbReference type="PROSITE" id="PS50244">
    <property type="entry name" value="S5A_REDUCTASE"/>
    <property type="match status" value="1"/>
</dbReference>
<keyword evidence="1" id="KW-0812">Transmembrane</keyword>
<feature type="transmembrane region" description="Helical" evidence="1">
    <location>
        <begin position="69"/>
        <end position="92"/>
    </location>
</feature>
<sequence length="270" mass="30372">MVLSEGIAMTGLELFLAGWATAALLMALAWAVQWRTQDAGVVDVTWAAGLGVLALGYALLANGDPLRRILVAIMAGGWSFRLAAYLLINRVIGKSEDGRYQRLRAHWHERLQLKFFGFFQAQALLTAVFAVPFLVVTMILERPPLLAVFAVALIWLLAVGGETLADRQLAAWRADSAHRGRTCRAGLWRYSRHPNYFFEWLHWWCYPLLAWGSPALWLTLIGPALMLYTLLKVTGIPYTEQQALASRGDDYRAYQCSTSAFIPWFPKREV</sequence>
<reference evidence="2 3" key="1">
    <citation type="journal article" date="2014" name="ISME J.">
        <title>Candidatus Competibacter-lineage genomes retrieved from metagenomes reveal functional metabolic diversity.</title>
        <authorList>
            <person name="McIlroy S.J."/>
            <person name="Albertsen M."/>
            <person name="Andresen E.K."/>
            <person name="Saunders A.M."/>
            <person name="Kristiansen R."/>
            <person name="Stokholm-Bjerregaard M."/>
            <person name="Nielsen K.L."/>
            <person name="Nielsen P.H."/>
        </authorList>
    </citation>
    <scope>NUCLEOTIDE SEQUENCE [LARGE SCALE GENOMIC DNA]</scope>
    <source>
        <strain evidence="2 3">Run_B_J11</strain>
    </source>
</reference>
<gene>
    <name evidence="2" type="ORF">BN874_200075</name>
</gene>
<feature type="transmembrane region" description="Helical" evidence="1">
    <location>
        <begin position="113"/>
        <end position="139"/>
    </location>
</feature>
<keyword evidence="1" id="KW-0472">Membrane</keyword>
<evidence type="ECO:0008006" key="4">
    <source>
        <dbReference type="Google" id="ProtNLM"/>
    </source>
</evidence>
<evidence type="ECO:0000313" key="3">
    <source>
        <dbReference type="Proteomes" id="UP000019184"/>
    </source>
</evidence>
<dbReference type="Gene3D" id="1.20.120.1630">
    <property type="match status" value="1"/>
</dbReference>
<feature type="transmembrane region" description="Helical" evidence="1">
    <location>
        <begin position="145"/>
        <end position="165"/>
    </location>
</feature>
<comment type="caution">
    <text evidence="2">The sequence shown here is derived from an EMBL/GenBank/DDBJ whole genome shotgun (WGS) entry which is preliminary data.</text>
</comment>
<evidence type="ECO:0000256" key="1">
    <source>
        <dbReference type="SAM" id="Phobius"/>
    </source>
</evidence>
<proteinExistence type="predicted"/>
<dbReference type="Pfam" id="PF06966">
    <property type="entry name" value="DUF1295"/>
    <property type="match status" value="1"/>
</dbReference>
<feature type="transmembrane region" description="Helical" evidence="1">
    <location>
        <begin position="44"/>
        <end position="63"/>
    </location>
</feature>
<dbReference type="Proteomes" id="UP000019184">
    <property type="component" value="Unassembled WGS sequence"/>
</dbReference>
<dbReference type="EMBL" id="CBTK010000113">
    <property type="protein sequence ID" value="CDH45005.1"/>
    <property type="molecule type" value="Genomic_DNA"/>
</dbReference>
<evidence type="ECO:0000313" key="2">
    <source>
        <dbReference type="EMBL" id="CDH45005.1"/>
    </source>
</evidence>
<organism evidence="2 3">
    <name type="scientific">Candidatus Contendobacter odensis Run_B_J11</name>
    <dbReference type="NCBI Taxonomy" id="1400861"/>
    <lineage>
        <taxon>Bacteria</taxon>
        <taxon>Pseudomonadati</taxon>
        <taxon>Pseudomonadota</taxon>
        <taxon>Gammaproteobacteria</taxon>
        <taxon>Candidatus Competibacteraceae</taxon>
        <taxon>Candidatus Contendibacter</taxon>
    </lineage>
</organism>
<keyword evidence="1" id="KW-1133">Transmembrane helix</keyword>
<accession>A0A7U7GAS2</accession>
<dbReference type="PANTHER" id="PTHR32251">
    <property type="entry name" value="3-OXO-5-ALPHA-STEROID 4-DEHYDROGENASE"/>
    <property type="match status" value="1"/>
</dbReference>
<name>A0A7U7GAS2_9GAMM</name>
<dbReference type="AlphaFoldDB" id="A0A7U7GAS2"/>
<keyword evidence="3" id="KW-1185">Reference proteome</keyword>
<dbReference type="PANTHER" id="PTHR32251:SF17">
    <property type="entry name" value="STEROID 5-ALPHA REDUCTASE C-TERMINAL DOMAIN-CONTAINING PROTEIN"/>
    <property type="match status" value="1"/>
</dbReference>